<feature type="coiled-coil region" evidence="1">
    <location>
        <begin position="163"/>
        <end position="211"/>
    </location>
</feature>
<name>A0A2K3MSP9_TRIPR</name>
<comment type="caution">
    <text evidence="2">The sequence shown here is derived from an EMBL/GenBank/DDBJ whole genome shotgun (WGS) entry which is preliminary data.</text>
</comment>
<reference evidence="2 3" key="2">
    <citation type="journal article" date="2017" name="Front. Plant Sci.">
        <title>Gene Classification and Mining of Molecular Markers Useful in Red Clover (Trifolium pratense) Breeding.</title>
        <authorList>
            <person name="Istvanek J."/>
            <person name="Dluhosova J."/>
            <person name="Dluhos P."/>
            <person name="Patkova L."/>
            <person name="Nedelnik J."/>
            <person name="Repkova J."/>
        </authorList>
    </citation>
    <scope>NUCLEOTIDE SEQUENCE [LARGE SCALE GENOMIC DNA]</scope>
    <source>
        <strain evidence="3">cv. Tatra</strain>
        <tissue evidence="2">Young leaves</tissue>
    </source>
</reference>
<sequence length="917" mass="106463">MEDTVKAELDDVKAELEKLRAECRVKTQHIESLRNDRGVQFQEITNLAEKRACELDLKLEEIYELKRFNEDLKSSLNEKEKHIVHLSLENNKIQARFAEKVSKLEGSNSELVLALDEITARNGYLERNVSASSEEISRLKSLLLVTEKKCIEAEERARQVETLRLKEDVIMQLEEENTTVQDKIKWRNEQFKHLEEAYQQLKVQFRSSKEEWETERSSLVSEISSLQTSLDSQTRTLEGLQSRFEMCNHALACEESKRKLLEAEMSEFKTSFEDVYGQCEEKKSEIQRLTVLRNEEIAELRNSLGAKETLVKELERKIVYLEQDNQELGDSLKEFREAQIRDAGGNSMTSKIRNKLRKLEEVHKNCSAILKSKESQWGDQIAKMEADIIGCKYALTNKEQEIRELQMELENCSCAIVENHIELLIFKSVVAEAYYKSFGTETVKEVCVKDNEDMILNFTEQLRVKDKSLKTLAQQQFLLEEELEQQKKLLEESSAGQLILKEQLLKMENTLKHERNVAFEALEMLKNEMTSKNDELSRLDSEMQKWKSTAETLKVSYEEIQGTCKEMETSLLSRIENEQSLKQENKNLLCIVKDQERETEDLQLQVALLESCNAEKTKEAERFKQEKDELVEGVMEKDCCIKGLQKDIAVANLKQESMKKELEDAVLSQLDAQKALEQVEDLLWKTKGEKDQTTKQFQELAKASERDLSDALCFSFSKQVEKLVEVSMLTEALKNAELLTKLEIEEKNTRIMKLEFEIHSLLENLTHTEESCSHLKHEAKQFQTSLEAMELETKKLTNEKHEMEQMITEIKFEKVNLLEDIMKLSTEREDMLAHIEYMYDKLGYLSEDMQLVERLGNILDTSIDDENKTTMDSLVCDKLHGFGQDSANGLLFPPANKKIEENFDERSPLREVNSLHM</sequence>
<evidence type="ECO:0000313" key="3">
    <source>
        <dbReference type="Proteomes" id="UP000236291"/>
    </source>
</evidence>
<protein>
    <submittedName>
        <fullName evidence="2">Uncharacterized protein</fullName>
    </submittedName>
</protein>
<feature type="coiled-coil region" evidence="1">
    <location>
        <begin position="578"/>
        <end position="661"/>
    </location>
</feature>
<dbReference type="PANTHER" id="PTHR45287">
    <property type="entry name" value="OS03G0691500 PROTEIN"/>
    <property type="match status" value="1"/>
</dbReference>
<evidence type="ECO:0000256" key="1">
    <source>
        <dbReference type="SAM" id="Coils"/>
    </source>
</evidence>
<feature type="coiled-coil region" evidence="1">
    <location>
        <begin position="297"/>
        <end position="331"/>
    </location>
</feature>
<organism evidence="2 3">
    <name type="scientific">Trifolium pratense</name>
    <name type="common">Red clover</name>
    <dbReference type="NCBI Taxonomy" id="57577"/>
    <lineage>
        <taxon>Eukaryota</taxon>
        <taxon>Viridiplantae</taxon>
        <taxon>Streptophyta</taxon>
        <taxon>Embryophyta</taxon>
        <taxon>Tracheophyta</taxon>
        <taxon>Spermatophyta</taxon>
        <taxon>Magnoliopsida</taxon>
        <taxon>eudicotyledons</taxon>
        <taxon>Gunneridae</taxon>
        <taxon>Pentapetalae</taxon>
        <taxon>rosids</taxon>
        <taxon>fabids</taxon>
        <taxon>Fabales</taxon>
        <taxon>Fabaceae</taxon>
        <taxon>Papilionoideae</taxon>
        <taxon>50 kb inversion clade</taxon>
        <taxon>NPAAA clade</taxon>
        <taxon>Hologalegina</taxon>
        <taxon>IRL clade</taxon>
        <taxon>Trifolieae</taxon>
        <taxon>Trifolium</taxon>
    </lineage>
</organism>
<evidence type="ECO:0000313" key="2">
    <source>
        <dbReference type="EMBL" id="PNX93833.1"/>
    </source>
</evidence>
<dbReference type="AlphaFoldDB" id="A0A2K3MSP9"/>
<dbReference type="PANTHER" id="PTHR45287:SF3">
    <property type="entry name" value="PROTEIN, PUTATIVE-RELATED"/>
    <property type="match status" value="1"/>
</dbReference>
<dbReference type="Proteomes" id="UP000236291">
    <property type="component" value="Unassembled WGS sequence"/>
</dbReference>
<feature type="coiled-coil region" evidence="1">
    <location>
        <begin position="2"/>
        <end position="36"/>
    </location>
</feature>
<keyword evidence="1" id="KW-0175">Coiled coil</keyword>
<feature type="coiled-coil region" evidence="1">
    <location>
        <begin position="744"/>
        <end position="806"/>
    </location>
</feature>
<dbReference type="EMBL" id="ASHM01011885">
    <property type="protein sequence ID" value="PNX93833.1"/>
    <property type="molecule type" value="Genomic_DNA"/>
</dbReference>
<dbReference type="InterPro" id="IPR040262">
    <property type="entry name" value="At4g38062-like"/>
</dbReference>
<proteinExistence type="predicted"/>
<gene>
    <name evidence="2" type="ORF">L195_g016995</name>
</gene>
<accession>A0A2K3MSP9</accession>
<dbReference type="STRING" id="57577.A0A2K3MSP9"/>
<reference evidence="2 3" key="1">
    <citation type="journal article" date="2014" name="Am. J. Bot.">
        <title>Genome assembly and annotation for red clover (Trifolium pratense; Fabaceae).</title>
        <authorList>
            <person name="Istvanek J."/>
            <person name="Jaros M."/>
            <person name="Krenek A."/>
            <person name="Repkova J."/>
        </authorList>
    </citation>
    <scope>NUCLEOTIDE SEQUENCE [LARGE SCALE GENOMIC DNA]</scope>
    <source>
        <strain evidence="3">cv. Tatra</strain>
        <tissue evidence="2">Young leaves</tissue>
    </source>
</reference>